<dbReference type="RefSeq" id="WP_380331496.1">
    <property type="nucleotide sequence ID" value="NZ_JBHYPW010000081.1"/>
</dbReference>
<dbReference type="Proteomes" id="UP001599542">
    <property type="component" value="Unassembled WGS sequence"/>
</dbReference>
<dbReference type="EMBL" id="JBHYPX010000091">
    <property type="protein sequence ID" value="MFE1356489.1"/>
    <property type="molecule type" value="Genomic_DNA"/>
</dbReference>
<accession>A0ABW6GUM6</accession>
<evidence type="ECO:0000313" key="2">
    <source>
        <dbReference type="EMBL" id="MFE1356489.1"/>
    </source>
</evidence>
<comment type="caution">
    <text evidence="2">The sequence shown here is derived from an EMBL/GenBank/DDBJ whole genome shotgun (WGS) entry which is preliminary data.</text>
</comment>
<feature type="compositionally biased region" description="Polar residues" evidence="1">
    <location>
        <begin position="35"/>
        <end position="49"/>
    </location>
</feature>
<protein>
    <submittedName>
        <fullName evidence="2">Uncharacterized protein</fullName>
    </submittedName>
</protein>
<organism evidence="2 3">
    <name type="scientific">Kitasatospora phosalacinea</name>
    <dbReference type="NCBI Taxonomy" id="2065"/>
    <lineage>
        <taxon>Bacteria</taxon>
        <taxon>Bacillati</taxon>
        <taxon>Actinomycetota</taxon>
        <taxon>Actinomycetes</taxon>
        <taxon>Kitasatosporales</taxon>
        <taxon>Streptomycetaceae</taxon>
        <taxon>Kitasatospora</taxon>
    </lineage>
</organism>
<keyword evidence="3" id="KW-1185">Reference proteome</keyword>
<evidence type="ECO:0000256" key="1">
    <source>
        <dbReference type="SAM" id="MobiDB-lite"/>
    </source>
</evidence>
<gene>
    <name evidence="2" type="ORF">ACFW6T_31380</name>
</gene>
<reference evidence="2 3" key="1">
    <citation type="submission" date="2024-09" db="EMBL/GenBank/DDBJ databases">
        <title>The Natural Products Discovery Center: Release of the First 8490 Sequenced Strains for Exploring Actinobacteria Biosynthetic Diversity.</title>
        <authorList>
            <person name="Kalkreuter E."/>
            <person name="Kautsar S.A."/>
            <person name="Yang D."/>
            <person name="Bader C.D."/>
            <person name="Teijaro C.N."/>
            <person name="Fluegel L."/>
            <person name="Davis C.M."/>
            <person name="Simpson J.R."/>
            <person name="Lauterbach L."/>
            <person name="Steele A.D."/>
            <person name="Gui C."/>
            <person name="Meng S."/>
            <person name="Li G."/>
            <person name="Viehrig K."/>
            <person name="Ye F."/>
            <person name="Su P."/>
            <person name="Kiefer A.F."/>
            <person name="Nichols A."/>
            <person name="Cepeda A.J."/>
            <person name="Yan W."/>
            <person name="Fan B."/>
            <person name="Jiang Y."/>
            <person name="Adhikari A."/>
            <person name="Zheng C.-J."/>
            <person name="Schuster L."/>
            <person name="Cowan T.M."/>
            <person name="Smanski M.J."/>
            <person name="Chevrette M.G."/>
            <person name="De Carvalho L.P.S."/>
            <person name="Shen B."/>
        </authorList>
    </citation>
    <scope>NUCLEOTIDE SEQUENCE [LARGE SCALE GENOMIC DNA]</scope>
    <source>
        <strain evidence="2 3">NPDC058753</strain>
    </source>
</reference>
<feature type="region of interest" description="Disordered" evidence="1">
    <location>
        <begin position="35"/>
        <end position="65"/>
    </location>
</feature>
<evidence type="ECO:0000313" key="3">
    <source>
        <dbReference type="Proteomes" id="UP001599542"/>
    </source>
</evidence>
<proteinExistence type="predicted"/>
<sequence>MPSVLDEPHHGALAPAPDPVAEVLGAVETVQSTISGSSSCATPTRQPGTTLPAPVSRWSGVTCAR</sequence>
<name>A0ABW6GUM6_9ACTN</name>